<evidence type="ECO:0000259" key="1">
    <source>
        <dbReference type="Pfam" id="PF10551"/>
    </source>
</evidence>
<evidence type="ECO:0000313" key="2">
    <source>
        <dbReference type="EMBL" id="CAJ0598398.1"/>
    </source>
</evidence>
<name>A0AA36M518_CYLNA</name>
<accession>A0AA36M518</accession>
<comment type="caution">
    <text evidence="2">The sequence shown here is derived from an EMBL/GenBank/DDBJ whole genome shotgun (WGS) entry which is preliminary data.</text>
</comment>
<dbReference type="EMBL" id="CATQJL010000223">
    <property type="protein sequence ID" value="CAJ0598398.1"/>
    <property type="molecule type" value="Genomic_DNA"/>
</dbReference>
<proteinExistence type="predicted"/>
<sequence length="305" mass="34243">MAANEDRTLLLEVDELSGALNYASVDIPSGHRHEVPERPLRIAPRLHAFNSSKPSIENIIQGNTAETSFMRQIETKLGHYLDTIRSIDQDATLENDLRVRVVDEYRGDGFSHKKRAIRKACSTGHTNPVTMDNIPSYLANLWDGSAFLQVKEHGMHVYISDSSIEKACKNALSVLVADAVHSKAPRCVKKGSQLYVIHGVCRGGFDVPFLYAIMEKKDKQAYETVLTQLKTHLLRFGADLDGLHIVVDYERAAIAAIRTIFERSTLQGCSFHLALAWNRRRNAFGLTRFISGEKATAEVAEWWNH</sequence>
<evidence type="ECO:0000313" key="3">
    <source>
        <dbReference type="Proteomes" id="UP001176961"/>
    </source>
</evidence>
<reference evidence="2" key="1">
    <citation type="submission" date="2023-07" db="EMBL/GenBank/DDBJ databases">
        <authorList>
            <consortium name="CYATHOMIX"/>
        </authorList>
    </citation>
    <scope>NUCLEOTIDE SEQUENCE</scope>
    <source>
        <strain evidence="2">N/A</strain>
    </source>
</reference>
<dbReference type="AlphaFoldDB" id="A0AA36M518"/>
<feature type="domain" description="MULE transposase" evidence="1">
    <location>
        <begin position="189"/>
        <end position="273"/>
    </location>
</feature>
<keyword evidence="3" id="KW-1185">Reference proteome</keyword>
<gene>
    <name evidence="2" type="ORF">CYNAS_LOCUS10381</name>
</gene>
<protein>
    <recommendedName>
        <fullName evidence="1">MULE transposase domain-containing protein</fullName>
    </recommendedName>
</protein>
<organism evidence="2 3">
    <name type="scientific">Cylicocyclus nassatus</name>
    <name type="common">Nematode worm</name>
    <dbReference type="NCBI Taxonomy" id="53992"/>
    <lineage>
        <taxon>Eukaryota</taxon>
        <taxon>Metazoa</taxon>
        <taxon>Ecdysozoa</taxon>
        <taxon>Nematoda</taxon>
        <taxon>Chromadorea</taxon>
        <taxon>Rhabditida</taxon>
        <taxon>Rhabditina</taxon>
        <taxon>Rhabditomorpha</taxon>
        <taxon>Strongyloidea</taxon>
        <taxon>Strongylidae</taxon>
        <taxon>Cylicocyclus</taxon>
    </lineage>
</organism>
<dbReference type="InterPro" id="IPR018289">
    <property type="entry name" value="MULE_transposase_dom"/>
</dbReference>
<dbReference type="Pfam" id="PF10551">
    <property type="entry name" value="MULE"/>
    <property type="match status" value="1"/>
</dbReference>
<dbReference type="Proteomes" id="UP001176961">
    <property type="component" value="Unassembled WGS sequence"/>
</dbReference>